<dbReference type="OrthoDB" id="3218408at2"/>
<geneLocation type="plasmid" evidence="4">
    <name>2</name>
</geneLocation>
<evidence type="ECO:0000256" key="1">
    <source>
        <dbReference type="ARBA" id="ARBA00023125"/>
    </source>
</evidence>
<protein>
    <recommendedName>
        <fullName evidence="2">HTH tetR-type domain-containing protein</fullName>
    </recommendedName>
</protein>
<dbReference type="Pfam" id="PF00440">
    <property type="entry name" value="TetR_N"/>
    <property type="match status" value="1"/>
</dbReference>
<evidence type="ECO:0000313" key="4">
    <source>
        <dbReference type="Proteomes" id="UP000018780"/>
    </source>
</evidence>
<evidence type="ECO:0000259" key="2">
    <source>
        <dbReference type="Pfam" id="PF00440"/>
    </source>
</evidence>
<dbReference type="InterPro" id="IPR009057">
    <property type="entry name" value="Homeodomain-like_sf"/>
</dbReference>
<name>V9W0T9_9RHOB</name>
<dbReference type="Proteomes" id="UP000018780">
    <property type="component" value="Plasmid unnamed2"/>
</dbReference>
<keyword evidence="3" id="KW-0614">Plasmid</keyword>
<dbReference type="Gene3D" id="1.10.10.60">
    <property type="entry name" value="Homeodomain-like"/>
    <property type="match status" value="1"/>
</dbReference>
<gene>
    <name evidence="3" type="ORF">METH_22610</name>
</gene>
<keyword evidence="1" id="KW-0238">DNA-binding</keyword>
<accession>V9W0T9</accession>
<organism evidence="3 4">
    <name type="scientific">Leisingera methylohalidivorans DSM 14336</name>
    <dbReference type="NCBI Taxonomy" id="999552"/>
    <lineage>
        <taxon>Bacteria</taxon>
        <taxon>Pseudomonadati</taxon>
        <taxon>Pseudomonadota</taxon>
        <taxon>Alphaproteobacteria</taxon>
        <taxon>Rhodobacterales</taxon>
        <taxon>Roseobacteraceae</taxon>
        <taxon>Leisingera</taxon>
    </lineage>
</organism>
<reference evidence="3 4" key="1">
    <citation type="submission" date="2013-09" db="EMBL/GenBank/DDBJ databases">
        <authorList>
            <consortium name="DOE Joint Genome Institute"/>
            <person name="Klenk H.-P."/>
            <person name="Huntemann M."/>
            <person name="Han J."/>
            <person name="Chen A."/>
            <person name="Kyrpides N."/>
            <person name="Mavromatis K."/>
            <person name="Markowitz V."/>
            <person name="Palaniappan K."/>
            <person name="Ivanova N."/>
            <person name="Schaumberg A."/>
            <person name="Pati A."/>
            <person name="Liolios K."/>
            <person name="Nordberg H.P."/>
            <person name="Cantor M.N."/>
            <person name="Hua S.X."/>
            <person name="Woyke T."/>
        </authorList>
    </citation>
    <scope>NUCLEOTIDE SEQUENCE [LARGE SCALE GENOMIC DNA]</scope>
    <source>
        <strain evidence="3 4">DSM 14336</strain>
        <plasmid evidence="4">2</plasmid>
    </source>
</reference>
<dbReference type="EMBL" id="CP006775">
    <property type="protein sequence ID" value="AHD03624.1"/>
    <property type="molecule type" value="Genomic_DNA"/>
</dbReference>
<feature type="domain" description="HTH tetR-type" evidence="2">
    <location>
        <begin position="21"/>
        <end position="65"/>
    </location>
</feature>
<dbReference type="AlphaFoldDB" id="V9W0T9"/>
<dbReference type="GO" id="GO:0003677">
    <property type="term" value="F:DNA binding"/>
    <property type="evidence" value="ECO:0007669"/>
    <property type="project" value="UniProtKB-KW"/>
</dbReference>
<proteinExistence type="predicted"/>
<dbReference type="RefSeq" id="WP_024092421.1">
    <property type="nucleotide sequence ID" value="NC_023136.1"/>
</dbReference>
<dbReference type="InterPro" id="IPR001647">
    <property type="entry name" value="HTH_TetR"/>
</dbReference>
<evidence type="ECO:0000313" key="3">
    <source>
        <dbReference type="EMBL" id="AHD03624.1"/>
    </source>
</evidence>
<dbReference type="KEGG" id="lmd:METH_22610"/>
<dbReference type="PATRIC" id="fig|999552.6.peg.4469"/>
<sequence length="212" mass="24360">MGTAKKTDRKETPLEKADWVAAARSILVSDGISGLSLRRLAAELDATTGAFYWLFSNLDELLQALREDWVTSNSAVFNRVFDDPKRDCRRKYLGYVRVLLSETDYDPKYDNAIRDWAHSCPATAEVLKKVDARRIGQLEEMFNDFGFQGRAARVRALTTYFHQSGYYRMGVTESLEERLANVPYYAEILMSNDFLPPELGVEEIKRLIFESY</sequence>
<dbReference type="HOGENOM" id="CLU_095332_0_1_5"/>
<keyword evidence="4" id="KW-1185">Reference proteome</keyword>
<dbReference type="SUPFAM" id="SSF46689">
    <property type="entry name" value="Homeodomain-like"/>
    <property type="match status" value="1"/>
</dbReference>